<dbReference type="GO" id="GO:0003700">
    <property type="term" value="F:DNA-binding transcription factor activity"/>
    <property type="evidence" value="ECO:0007669"/>
    <property type="project" value="InterPro"/>
</dbReference>
<dbReference type="SUPFAM" id="SSF50331">
    <property type="entry name" value="MOP-like"/>
    <property type="match status" value="2"/>
</dbReference>
<dbReference type="PROSITE" id="PS51866">
    <property type="entry name" value="MOP"/>
    <property type="match status" value="2"/>
</dbReference>
<dbReference type="PANTHER" id="PTHR30432">
    <property type="entry name" value="TRANSCRIPTIONAL REGULATOR MODE"/>
    <property type="match status" value="1"/>
</dbReference>
<evidence type="ECO:0000256" key="3">
    <source>
        <dbReference type="ARBA" id="ARBA00022505"/>
    </source>
</evidence>
<dbReference type="Gene3D" id="1.10.10.10">
    <property type="entry name" value="Winged helix-like DNA-binding domain superfamily/Winged helix DNA-binding domain"/>
    <property type="match status" value="1"/>
</dbReference>
<dbReference type="InterPro" id="IPR003725">
    <property type="entry name" value="ModE-bd_N"/>
</dbReference>
<dbReference type="NCBIfam" id="TIGR00638">
    <property type="entry name" value="Mop"/>
    <property type="match status" value="2"/>
</dbReference>
<dbReference type="OrthoDB" id="9800709at2"/>
<feature type="region of interest" description="Required for dimer formation and molybdate binding" evidence="6">
    <location>
        <begin position="131"/>
        <end position="139"/>
    </location>
</feature>
<comment type="caution">
    <text evidence="8">The sequence shown here is derived from an EMBL/GenBank/DDBJ whole genome shotgun (WGS) entry which is preliminary data.</text>
</comment>
<evidence type="ECO:0000256" key="4">
    <source>
        <dbReference type="ARBA" id="ARBA00022737"/>
    </source>
</evidence>
<evidence type="ECO:0000256" key="2">
    <source>
        <dbReference type="ARBA" id="ARBA00022448"/>
    </source>
</evidence>
<dbReference type="InterPro" id="IPR004606">
    <property type="entry name" value="Mop_domain"/>
</dbReference>
<keyword evidence="2 5" id="KW-0813">Transport</keyword>
<dbReference type="InterPro" id="IPR036388">
    <property type="entry name" value="WH-like_DNA-bd_sf"/>
</dbReference>
<dbReference type="InterPro" id="IPR036390">
    <property type="entry name" value="WH_DNA-bd_sf"/>
</dbReference>
<dbReference type="RefSeq" id="WP_110256093.1">
    <property type="nucleotide sequence ID" value="NZ_QJKB01000005.1"/>
</dbReference>
<comment type="similarity">
    <text evidence="1 5">Belongs to the ModE family.</text>
</comment>
<feature type="domain" description="Mop" evidence="7">
    <location>
        <begin position="202"/>
        <end position="268"/>
    </location>
</feature>
<protein>
    <submittedName>
        <fullName evidence="8">Molybdate transport system regulatory protein</fullName>
    </submittedName>
</protein>
<dbReference type="InterPro" id="IPR016462">
    <property type="entry name" value="ModE"/>
</dbReference>
<dbReference type="GO" id="GO:0030151">
    <property type="term" value="F:molybdenum ion binding"/>
    <property type="evidence" value="ECO:0007669"/>
    <property type="project" value="UniProtKB-UniRule"/>
</dbReference>
<dbReference type="InterPro" id="IPR051815">
    <property type="entry name" value="Molybdate_resp_trans_reg"/>
</dbReference>
<dbReference type="InterPro" id="IPR005116">
    <property type="entry name" value="Transp-assoc_OB_typ1"/>
</dbReference>
<evidence type="ECO:0000313" key="8">
    <source>
        <dbReference type="EMBL" id="PXX42549.1"/>
    </source>
</evidence>
<dbReference type="Gene3D" id="2.40.50.100">
    <property type="match status" value="2"/>
</dbReference>
<evidence type="ECO:0000256" key="1">
    <source>
        <dbReference type="ARBA" id="ARBA00008110"/>
    </source>
</evidence>
<dbReference type="EMBL" id="QJKB01000005">
    <property type="protein sequence ID" value="PXX42549.1"/>
    <property type="molecule type" value="Genomic_DNA"/>
</dbReference>
<evidence type="ECO:0000256" key="5">
    <source>
        <dbReference type="PIRNR" id="PIRNR005763"/>
    </source>
</evidence>
<reference evidence="8 9" key="1">
    <citation type="submission" date="2018-05" db="EMBL/GenBank/DDBJ databases">
        <title>Genomic Encyclopedia of Type Strains, Phase IV (KMG-IV): sequencing the most valuable type-strain genomes for metagenomic binning, comparative biology and taxonomic classification.</title>
        <authorList>
            <person name="Goeker M."/>
        </authorList>
    </citation>
    <scope>NUCLEOTIDE SEQUENCE [LARGE SCALE GENOMIC DNA]</scope>
    <source>
        <strain evidence="8 9">DSM 19792</strain>
    </source>
</reference>
<evidence type="ECO:0000313" key="9">
    <source>
        <dbReference type="Proteomes" id="UP000247792"/>
    </source>
</evidence>
<name>A0A318J7D6_9BURK</name>
<organism evidence="8 9">
    <name type="scientific">Undibacterium pigrum</name>
    <dbReference type="NCBI Taxonomy" id="401470"/>
    <lineage>
        <taxon>Bacteria</taxon>
        <taxon>Pseudomonadati</taxon>
        <taxon>Pseudomonadota</taxon>
        <taxon>Betaproteobacteria</taxon>
        <taxon>Burkholderiales</taxon>
        <taxon>Oxalobacteraceae</taxon>
        <taxon>Undibacterium</taxon>
    </lineage>
</organism>
<keyword evidence="9" id="KW-1185">Reference proteome</keyword>
<dbReference type="SUPFAM" id="SSF46785">
    <property type="entry name" value="Winged helix' DNA-binding domain"/>
    <property type="match status" value="1"/>
</dbReference>
<feature type="domain" description="Mop" evidence="7">
    <location>
        <begin position="130"/>
        <end position="196"/>
    </location>
</feature>
<evidence type="ECO:0000259" key="7">
    <source>
        <dbReference type="PROSITE" id="PS51866"/>
    </source>
</evidence>
<dbReference type="PIRSF" id="PIRSF005763">
    <property type="entry name" value="Txn_reg_ModE"/>
    <property type="match status" value="1"/>
</dbReference>
<dbReference type="PANTHER" id="PTHR30432:SF1">
    <property type="entry name" value="DNA-BINDING TRANSCRIPTIONAL DUAL REGULATOR MODE"/>
    <property type="match status" value="1"/>
</dbReference>
<dbReference type="Pfam" id="PF03459">
    <property type="entry name" value="TOBE"/>
    <property type="match status" value="2"/>
</dbReference>
<gene>
    <name evidence="8" type="ORF">DFR42_105207</name>
</gene>
<dbReference type="InterPro" id="IPR000847">
    <property type="entry name" value="LysR_HTH_N"/>
</dbReference>
<dbReference type="NCBIfam" id="TIGR00637">
    <property type="entry name" value="ModE_repress"/>
    <property type="match status" value="1"/>
</dbReference>
<accession>A0A318J7D6</accession>
<proteinExistence type="inferred from homology"/>
<sequence length="270" mass="28539">MNAKNKEITLQGSVWMTVDGENLGGQSRIALLAQLAESGSITQAAKAVKMSYKAAWDAIDTMNNLAGEPLVERLTGGKGGGGTRLTKRGEQLVNNFRIIEQEHRDFIAQLDRQAVGIADDFLLIRKMNMKTSARNQFLGKVSQVKPGAINDEIELEIAGGQKIVAIITHESTQELGLQIGAEAFALIKASSIILMEEDRKARLSARNQLTGNISRILPGAVNTEVVVELAGGATLAAIITNESATSMGLVVGGTVTGLFKASSVILGVAG</sequence>
<keyword evidence="4" id="KW-0677">Repeat</keyword>
<dbReference type="InterPro" id="IPR008995">
    <property type="entry name" value="Mo/tungstate-bd_C_term_dom"/>
</dbReference>
<keyword evidence="3 5" id="KW-0500">Molybdenum</keyword>
<dbReference type="Pfam" id="PF00126">
    <property type="entry name" value="HTH_1"/>
    <property type="match status" value="1"/>
</dbReference>
<dbReference type="Proteomes" id="UP000247792">
    <property type="component" value="Unassembled WGS sequence"/>
</dbReference>
<dbReference type="AlphaFoldDB" id="A0A318J7D6"/>
<evidence type="ECO:0000256" key="6">
    <source>
        <dbReference type="PIRSR" id="PIRSR005763-1"/>
    </source>
</evidence>
<dbReference type="GO" id="GO:0015689">
    <property type="term" value="P:molybdate ion transport"/>
    <property type="evidence" value="ECO:0007669"/>
    <property type="project" value="UniProtKB-UniRule"/>
</dbReference>